<dbReference type="STRING" id="324925.Ppha_1050"/>
<dbReference type="EMBL" id="CP001110">
    <property type="protein sequence ID" value="ACF43332.1"/>
    <property type="molecule type" value="Genomic_DNA"/>
</dbReference>
<sequence>MSAIQGGLPDSLAEMHRLFGNKVSLLVQDNREMSNPQTMMGWKHLSILLSEGNHEQIKQRLSRTIEQLFATGAISAPCYQQAIGGVPMG</sequence>
<reference evidence="1 2" key="1">
    <citation type="submission" date="2008-06" db="EMBL/GenBank/DDBJ databases">
        <title>Complete sequence of Pelodictyon phaeoclathratiforme BU-1.</title>
        <authorList>
            <consortium name="US DOE Joint Genome Institute"/>
            <person name="Lucas S."/>
            <person name="Copeland A."/>
            <person name="Lapidus A."/>
            <person name="Glavina del Rio T."/>
            <person name="Dalin E."/>
            <person name="Tice H."/>
            <person name="Bruce D."/>
            <person name="Goodwin L."/>
            <person name="Pitluck S."/>
            <person name="Schmutz J."/>
            <person name="Larimer F."/>
            <person name="Land M."/>
            <person name="Hauser L."/>
            <person name="Kyrpides N."/>
            <person name="Mikhailova N."/>
            <person name="Liu Z."/>
            <person name="Li T."/>
            <person name="Zhao F."/>
            <person name="Overmann J."/>
            <person name="Bryant D.A."/>
            <person name="Richardson P."/>
        </authorList>
    </citation>
    <scope>NUCLEOTIDE SEQUENCE [LARGE SCALE GENOMIC DNA]</scope>
    <source>
        <strain evidence="2">DSM 5477 / BU-1</strain>
    </source>
</reference>
<keyword evidence="2" id="KW-1185">Reference proteome</keyword>
<organism evidence="1 2">
    <name type="scientific">Pelodictyon phaeoclathratiforme (strain DSM 5477 / BU-1)</name>
    <dbReference type="NCBI Taxonomy" id="324925"/>
    <lineage>
        <taxon>Bacteria</taxon>
        <taxon>Pseudomonadati</taxon>
        <taxon>Chlorobiota</taxon>
        <taxon>Chlorobiia</taxon>
        <taxon>Chlorobiales</taxon>
        <taxon>Chlorobiaceae</taxon>
        <taxon>Chlorobium/Pelodictyon group</taxon>
        <taxon>Pelodictyon</taxon>
    </lineage>
</organism>
<evidence type="ECO:0000313" key="1">
    <source>
        <dbReference type="EMBL" id="ACF43332.1"/>
    </source>
</evidence>
<proteinExistence type="predicted"/>
<protein>
    <submittedName>
        <fullName evidence="1">Uncharacterized protein</fullName>
    </submittedName>
</protein>
<name>B4SG21_PELPB</name>
<dbReference type="OrthoDB" id="9763644at2"/>
<dbReference type="RefSeq" id="WP_012507826.1">
    <property type="nucleotide sequence ID" value="NC_011060.1"/>
</dbReference>
<dbReference type="Proteomes" id="UP000002724">
    <property type="component" value="Chromosome"/>
</dbReference>
<accession>B4SG21</accession>
<gene>
    <name evidence="1" type="ordered locus">Ppha_1050</name>
</gene>
<dbReference type="HOGENOM" id="CLU_2451970_0_0_10"/>
<evidence type="ECO:0000313" key="2">
    <source>
        <dbReference type="Proteomes" id="UP000002724"/>
    </source>
</evidence>
<dbReference type="AlphaFoldDB" id="B4SG21"/>
<dbReference type="KEGG" id="pph:Ppha_1050"/>